<evidence type="ECO:0000256" key="5">
    <source>
        <dbReference type="ARBA" id="ARBA00022694"/>
    </source>
</evidence>
<keyword evidence="9" id="KW-0460">Magnesium</keyword>
<dbReference type="GO" id="GO:0016740">
    <property type="term" value="F:transferase activity"/>
    <property type="evidence" value="ECO:0007669"/>
    <property type="project" value="UniProtKB-KW"/>
</dbReference>
<evidence type="ECO:0000256" key="6">
    <source>
        <dbReference type="ARBA" id="ARBA00022723"/>
    </source>
</evidence>
<dbReference type="PANTHER" id="PTHR33540:SF2">
    <property type="entry name" value="TRNA THREONYLCARBAMOYLADENOSINE BIOSYNTHESIS PROTEIN TSAE"/>
    <property type="match status" value="1"/>
</dbReference>
<dbReference type="GO" id="GO:0005524">
    <property type="term" value="F:ATP binding"/>
    <property type="evidence" value="ECO:0007669"/>
    <property type="project" value="UniProtKB-KW"/>
</dbReference>
<accession>A0A1F5ECB0</accession>
<evidence type="ECO:0000256" key="2">
    <source>
        <dbReference type="ARBA" id="ARBA00007599"/>
    </source>
</evidence>
<keyword evidence="7" id="KW-0547">Nucleotide-binding</keyword>
<dbReference type="InterPro" id="IPR003442">
    <property type="entry name" value="T6A_TsaE"/>
</dbReference>
<dbReference type="Proteomes" id="UP000177481">
    <property type="component" value="Unassembled WGS sequence"/>
</dbReference>
<dbReference type="GO" id="GO:0002949">
    <property type="term" value="P:tRNA threonylcarbamoyladenosine modification"/>
    <property type="evidence" value="ECO:0007669"/>
    <property type="project" value="InterPro"/>
</dbReference>
<keyword evidence="8" id="KW-0067">ATP-binding</keyword>
<keyword evidence="5" id="KW-0819">tRNA processing</keyword>
<keyword evidence="4" id="KW-0963">Cytoplasm</keyword>
<organism evidence="11 12">
    <name type="scientific">Candidatus Berkelbacteria bacterium RIFCSPLOWO2_01_FULL_50_28</name>
    <dbReference type="NCBI Taxonomy" id="1797471"/>
    <lineage>
        <taxon>Bacteria</taxon>
        <taxon>Candidatus Berkelbacteria</taxon>
    </lineage>
</organism>
<name>A0A1F5ECB0_9BACT</name>
<dbReference type="STRING" id="1797471.A3A71_03045"/>
<evidence type="ECO:0000256" key="3">
    <source>
        <dbReference type="ARBA" id="ARBA00019010"/>
    </source>
</evidence>
<dbReference type="PANTHER" id="PTHR33540">
    <property type="entry name" value="TRNA THREONYLCARBAMOYLADENOSINE BIOSYNTHESIS PROTEIN TSAE"/>
    <property type="match status" value="1"/>
</dbReference>
<evidence type="ECO:0000256" key="1">
    <source>
        <dbReference type="ARBA" id="ARBA00004496"/>
    </source>
</evidence>
<evidence type="ECO:0000256" key="8">
    <source>
        <dbReference type="ARBA" id="ARBA00022840"/>
    </source>
</evidence>
<proteinExistence type="inferred from homology"/>
<dbReference type="Pfam" id="PF02367">
    <property type="entry name" value="TsaE"/>
    <property type="match status" value="1"/>
</dbReference>
<dbReference type="NCBIfam" id="TIGR00150">
    <property type="entry name" value="T6A_YjeE"/>
    <property type="match status" value="1"/>
</dbReference>
<dbReference type="GO" id="GO:0005737">
    <property type="term" value="C:cytoplasm"/>
    <property type="evidence" value="ECO:0007669"/>
    <property type="project" value="UniProtKB-SubCell"/>
</dbReference>
<dbReference type="InterPro" id="IPR027417">
    <property type="entry name" value="P-loop_NTPase"/>
</dbReference>
<comment type="similarity">
    <text evidence="2">Belongs to the TsaE family.</text>
</comment>
<keyword evidence="6" id="KW-0479">Metal-binding</keyword>
<evidence type="ECO:0000256" key="10">
    <source>
        <dbReference type="ARBA" id="ARBA00032441"/>
    </source>
</evidence>
<evidence type="ECO:0000256" key="4">
    <source>
        <dbReference type="ARBA" id="ARBA00022490"/>
    </source>
</evidence>
<dbReference type="SUPFAM" id="SSF52540">
    <property type="entry name" value="P-loop containing nucleoside triphosphate hydrolases"/>
    <property type="match status" value="1"/>
</dbReference>
<dbReference type="AlphaFoldDB" id="A0A1F5ECB0"/>
<evidence type="ECO:0000256" key="7">
    <source>
        <dbReference type="ARBA" id="ARBA00022741"/>
    </source>
</evidence>
<protein>
    <recommendedName>
        <fullName evidence="3">tRNA threonylcarbamoyladenosine biosynthesis protein TsaE</fullName>
    </recommendedName>
    <alternativeName>
        <fullName evidence="10">t(6)A37 threonylcarbamoyladenosine biosynthesis protein TsaE</fullName>
    </alternativeName>
</protein>
<dbReference type="EMBL" id="MEZX01000001">
    <property type="protein sequence ID" value="OGD65042.1"/>
    <property type="molecule type" value="Genomic_DNA"/>
</dbReference>
<dbReference type="GO" id="GO:0046872">
    <property type="term" value="F:metal ion binding"/>
    <property type="evidence" value="ECO:0007669"/>
    <property type="project" value="UniProtKB-KW"/>
</dbReference>
<reference evidence="11 12" key="1">
    <citation type="journal article" date="2016" name="Nat. Commun.">
        <title>Thousands of microbial genomes shed light on interconnected biogeochemical processes in an aquifer system.</title>
        <authorList>
            <person name="Anantharaman K."/>
            <person name="Brown C.T."/>
            <person name="Hug L.A."/>
            <person name="Sharon I."/>
            <person name="Castelle C.J."/>
            <person name="Probst A.J."/>
            <person name="Thomas B.C."/>
            <person name="Singh A."/>
            <person name="Wilkins M.J."/>
            <person name="Karaoz U."/>
            <person name="Brodie E.L."/>
            <person name="Williams K.H."/>
            <person name="Hubbard S.S."/>
            <person name="Banfield J.F."/>
        </authorList>
    </citation>
    <scope>NUCLEOTIDE SEQUENCE [LARGE SCALE GENOMIC DNA]</scope>
</reference>
<evidence type="ECO:0000313" key="11">
    <source>
        <dbReference type="EMBL" id="OGD65042.1"/>
    </source>
</evidence>
<evidence type="ECO:0000256" key="9">
    <source>
        <dbReference type="ARBA" id="ARBA00022842"/>
    </source>
</evidence>
<evidence type="ECO:0000313" key="12">
    <source>
        <dbReference type="Proteomes" id="UP000177481"/>
    </source>
</evidence>
<comment type="subcellular location">
    <subcellularLocation>
        <location evidence="1">Cytoplasm</location>
    </subcellularLocation>
</comment>
<comment type="caution">
    <text evidence="11">The sequence shown here is derived from an EMBL/GenBank/DDBJ whole genome shotgun (WGS) entry which is preliminary data.</text>
</comment>
<dbReference type="Gene3D" id="3.40.50.300">
    <property type="entry name" value="P-loop containing nucleotide triphosphate hydrolases"/>
    <property type="match status" value="1"/>
</dbReference>
<sequence length="138" mass="15908">MENEIFTESEIGTVAARIVASLKPGDILALSGPLAAGKTTLTQAMMSHMGYLGRVTSPTFVIERRYKVNWHDIKEVIHLDFYRLDKKELAKLDWEEYTNHRTGLVIIEWPERAESLLPKTAHLVRIEKVDEKTRKIQY</sequence>
<gene>
    <name evidence="11" type="ORF">A3A71_03045</name>
</gene>
<keyword evidence="11" id="KW-0808">Transferase</keyword>